<dbReference type="EMBL" id="OU896710">
    <property type="protein sequence ID" value="CAG9820610.1"/>
    <property type="molecule type" value="Genomic_DNA"/>
</dbReference>
<dbReference type="Gene3D" id="3.40.50.1010">
    <property type="entry name" value="5'-nuclease"/>
    <property type="match status" value="1"/>
</dbReference>
<evidence type="ECO:0000313" key="3">
    <source>
        <dbReference type="Proteomes" id="UP001153737"/>
    </source>
</evidence>
<proteinExistence type="predicted"/>
<dbReference type="GO" id="GO:0048471">
    <property type="term" value="C:perinuclear region of cytoplasm"/>
    <property type="evidence" value="ECO:0007669"/>
    <property type="project" value="TreeGrafter"/>
</dbReference>
<protein>
    <submittedName>
        <fullName evidence="2">Uncharacterized protein</fullName>
    </submittedName>
</protein>
<evidence type="ECO:0000256" key="1">
    <source>
        <dbReference type="SAM" id="MobiDB-lite"/>
    </source>
</evidence>
<feature type="region of interest" description="Disordered" evidence="1">
    <location>
        <begin position="32"/>
        <end position="54"/>
    </location>
</feature>
<name>A0A9N9SG31_PHACE</name>
<organism evidence="2 3">
    <name type="scientific">Phaedon cochleariae</name>
    <name type="common">Mustard beetle</name>
    <dbReference type="NCBI Taxonomy" id="80249"/>
    <lineage>
        <taxon>Eukaryota</taxon>
        <taxon>Metazoa</taxon>
        <taxon>Ecdysozoa</taxon>
        <taxon>Arthropoda</taxon>
        <taxon>Hexapoda</taxon>
        <taxon>Insecta</taxon>
        <taxon>Pterygota</taxon>
        <taxon>Neoptera</taxon>
        <taxon>Endopterygota</taxon>
        <taxon>Coleoptera</taxon>
        <taxon>Polyphaga</taxon>
        <taxon>Cucujiformia</taxon>
        <taxon>Chrysomeloidea</taxon>
        <taxon>Chrysomelidae</taxon>
        <taxon>Chrysomelinae</taxon>
        <taxon>Chrysomelini</taxon>
        <taxon>Phaedon</taxon>
    </lineage>
</organism>
<dbReference type="InterPro" id="IPR029060">
    <property type="entry name" value="PIN-like_dom_sf"/>
</dbReference>
<reference evidence="2" key="2">
    <citation type="submission" date="2022-10" db="EMBL/GenBank/DDBJ databases">
        <authorList>
            <consortium name="ENA_rothamsted_submissions"/>
            <consortium name="culmorum"/>
            <person name="King R."/>
        </authorList>
    </citation>
    <scope>NUCLEOTIDE SEQUENCE</scope>
</reference>
<dbReference type="Proteomes" id="UP001153737">
    <property type="component" value="Chromosome 4"/>
</dbReference>
<dbReference type="InterPro" id="IPR039320">
    <property type="entry name" value="RNF207"/>
</dbReference>
<reference evidence="2" key="1">
    <citation type="submission" date="2022-01" db="EMBL/GenBank/DDBJ databases">
        <authorList>
            <person name="King R."/>
        </authorList>
    </citation>
    <scope>NUCLEOTIDE SEQUENCE</scope>
</reference>
<dbReference type="OrthoDB" id="9049620at2759"/>
<dbReference type="SUPFAM" id="SSF88723">
    <property type="entry name" value="PIN domain-like"/>
    <property type="match status" value="1"/>
</dbReference>
<accession>A0A9N9SG31</accession>
<gene>
    <name evidence="2" type="ORF">PHAECO_LOCUS8343</name>
</gene>
<dbReference type="AlphaFoldDB" id="A0A9N9SG31"/>
<dbReference type="GO" id="GO:0044325">
    <property type="term" value="F:transmembrane transporter binding"/>
    <property type="evidence" value="ECO:0007669"/>
    <property type="project" value="TreeGrafter"/>
</dbReference>
<evidence type="ECO:0000313" key="2">
    <source>
        <dbReference type="EMBL" id="CAG9820610.1"/>
    </source>
</evidence>
<keyword evidence="3" id="KW-1185">Reference proteome</keyword>
<sequence>MAGKCLICECDVVSKHYGENCTVVFDGYGDPNNTKRAEQKRRRLTKTSDDKHFNDSMNVTVRQEHFLANDKNKTRLIQLLSEKMKARGIETVVATGDADGTIVRCGLEKAALHPTVTIIGEDVDLIVLFAFARPGSNVSFMKPGRGKVESKLFSTNKLQKLPFAETILLLHAFSGCDTTSAIYNKSKGGIVKLFSKFSRKMKTISDIFTKPSTQADKVTQTGEKIFLEMYQVTADQQDLNRLRYAAFLNASTKPKPNLASLPPTIGAAQQHPFRVYLQVQQWLDNPLPPTEWGWNRGEDGLLIPVTTRDPIAPEAILNSIFCRCSTGCGGRCGCDDVVVGKLEFHAPWCAACAMCPQHGEHYIMFSPIQNTMLCVNCFRDSPNDIRSQCVDIETAHAQASKRLERGQNAIMDLQTSVRDGIIALKGLMDELRRNMDSEKHTINTFCQGMQEAMAKTHATMIMEVQRQFESKERIYRSQLIVLEQFHMVTVGPILGQNIELGTPTILFQNQR</sequence>
<dbReference type="PANTHER" id="PTHR22635:SF0">
    <property type="entry name" value="RING FINGER PROTEIN 207"/>
    <property type="match status" value="1"/>
</dbReference>
<dbReference type="PANTHER" id="PTHR22635">
    <property type="entry name" value="RING FINGER PROTEIN 207"/>
    <property type="match status" value="1"/>
</dbReference>
<dbReference type="GO" id="GO:0030544">
    <property type="term" value="F:Hsp70 protein binding"/>
    <property type="evidence" value="ECO:0007669"/>
    <property type="project" value="InterPro"/>
</dbReference>